<proteinExistence type="predicted"/>
<evidence type="ECO:0000256" key="1">
    <source>
        <dbReference type="SAM" id="MobiDB-lite"/>
    </source>
</evidence>
<dbReference type="KEGG" id="huw:FPZ11_11085"/>
<name>A0A5B8M6Z8_9MICO</name>
<evidence type="ECO:0000256" key="2">
    <source>
        <dbReference type="SAM" id="Phobius"/>
    </source>
</evidence>
<feature type="compositionally biased region" description="Low complexity" evidence="1">
    <location>
        <begin position="179"/>
        <end position="189"/>
    </location>
</feature>
<feature type="region of interest" description="Disordered" evidence="1">
    <location>
        <begin position="1"/>
        <end position="50"/>
    </location>
</feature>
<reference evidence="3 4" key="1">
    <citation type="submission" date="2019-07" db="EMBL/GenBank/DDBJ databases">
        <title>Full genome sequence of Humibacter sp. WJ7-1.</title>
        <authorList>
            <person name="Im W.-T."/>
        </authorList>
    </citation>
    <scope>NUCLEOTIDE SEQUENCE [LARGE SCALE GENOMIC DNA]</scope>
    <source>
        <strain evidence="3 4">WJ7-1</strain>
    </source>
</reference>
<organism evidence="3 4">
    <name type="scientific">Humibacter ginsenosidimutans</name>
    <dbReference type="NCBI Taxonomy" id="2599293"/>
    <lineage>
        <taxon>Bacteria</taxon>
        <taxon>Bacillati</taxon>
        <taxon>Actinomycetota</taxon>
        <taxon>Actinomycetes</taxon>
        <taxon>Micrococcales</taxon>
        <taxon>Microbacteriaceae</taxon>
        <taxon>Humibacter</taxon>
    </lineage>
</organism>
<keyword evidence="2" id="KW-1133">Transmembrane helix</keyword>
<dbReference type="OrthoDB" id="5125407at2"/>
<feature type="compositionally biased region" description="Basic and acidic residues" evidence="1">
    <location>
        <begin position="32"/>
        <end position="43"/>
    </location>
</feature>
<gene>
    <name evidence="3" type="ORF">FPZ11_11085</name>
</gene>
<protein>
    <submittedName>
        <fullName evidence="3">Uncharacterized protein</fullName>
    </submittedName>
</protein>
<sequence length="189" mass="19699">MPHESHDTDQTTPVTSTPDHEQLVDAGGSVDADGHAAHEERETAAVASEQQVRVRRTPRYGRFMILGGVIFAIAAFIATYSLPQGQGYDRNTVFGFVLLTAVAVGVGLGALAAIIASAATKHTERTVVADRIDVKVEPAADDEERALDLGELPSEVEQGADAGEQAGDVADGASERGSGEASGDTDTTR</sequence>
<evidence type="ECO:0000313" key="4">
    <source>
        <dbReference type="Proteomes" id="UP000320216"/>
    </source>
</evidence>
<accession>A0A5B8M6Z8</accession>
<evidence type="ECO:0000313" key="3">
    <source>
        <dbReference type="EMBL" id="QDZ15230.1"/>
    </source>
</evidence>
<dbReference type="AlphaFoldDB" id="A0A5B8M6Z8"/>
<keyword evidence="2" id="KW-0472">Membrane</keyword>
<dbReference type="Proteomes" id="UP000320216">
    <property type="component" value="Chromosome"/>
</dbReference>
<keyword evidence="4" id="KW-1185">Reference proteome</keyword>
<keyword evidence="2" id="KW-0812">Transmembrane</keyword>
<dbReference type="RefSeq" id="WP_146320900.1">
    <property type="nucleotide sequence ID" value="NZ_CP042305.1"/>
</dbReference>
<feature type="transmembrane region" description="Helical" evidence="2">
    <location>
        <begin position="63"/>
        <end position="82"/>
    </location>
</feature>
<feature type="region of interest" description="Disordered" evidence="1">
    <location>
        <begin position="139"/>
        <end position="189"/>
    </location>
</feature>
<feature type="transmembrane region" description="Helical" evidence="2">
    <location>
        <begin position="94"/>
        <end position="116"/>
    </location>
</feature>
<dbReference type="EMBL" id="CP042305">
    <property type="protein sequence ID" value="QDZ15230.1"/>
    <property type="molecule type" value="Genomic_DNA"/>
</dbReference>